<evidence type="ECO:0000256" key="3">
    <source>
        <dbReference type="ARBA" id="ARBA00023004"/>
    </source>
</evidence>
<organism evidence="6 7">
    <name type="scientific">Desulfonauticus submarinus</name>
    <dbReference type="NCBI Taxonomy" id="206665"/>
    <lineage>
        <taxon>Bacteria</taxon>
        <taxon>Pseudomonadati</taxon>
        <taxon>Thermodesulfobacteriota</taxon>
        <taxon>Desulfovibrionia</taxon>
        <taxon>Desulfovibrionales</taxon>
        <taxon>Desulfonauticaceae</taxon>
        <taxon>Desulfonauticus</taxon>
    </lineage>
</organism>
<dbReference type="CDD" id="cd02775">
    <property type="entry name" value="MopB_CT"/>
    <property type="match status" value="1"/>
</dbReference>
<dbReference type="InterPro" id="IPR009010">
    <property type="entry name" value="Asp_de-COase-like_dom_sf"/>
</dbReference>
<dbReference type="GO" id="GO:0046872">
    <property type="term" value="F:metal ion binding"/>
    <property type="evidence" value="ECO:0007669"/>
    <property type="project" value="UniProtKB-KW"/>
</dbReference>
<dbReference type="SMART" id="SM00926">
    <property type="entry name" value="Molybdop_Fe4S4"/>
    <property type="match status" value="1"/>
</dbReference>
<dbReference type="Pfam" id="PF00384">
    <property type="entry name" value="Molybdopterin"/>
    <property type="match status" value="1"/>
</dbReference>
<protein>
    <submittedName>
        <fullName evidence="6">Anaerobic selenocysteine-containing dehydrogenase</fullName>
    </submittedName>
</protein>
<reference evidence="6 7" key="1">
    <citation type="submission" date="2016-10" db="EMBL/GenBank/DDBJ databases">
        <authorList>
            <person name="de Groot N.N."/>
        </authorList>
    </citation>
    <scope>NUCLEOTIDE SEQUENCE [LARGE SCALE GENOMIC DNA]</scope>
    <source>
        <strain evidence="6 7">DSM 15269</strain>
    </source>
</reference>
<dbReference type="InterPro" id="IPR006657">
    <property type="entry name" value="MoPterin_dinucl-bd_dom"/>
</dbReference>
<evidence type="ECO:0000313" key="6">
    <source>
        <dbReference type="EMBL" id="SDN71295.1"/>
    </source>
</evidence>
<sequence>MGLDRRGFITFLVGGAVGTLCTPIPWKTLDDVSIWSQNWPWIPKLKYGERSQVASVCKLCGAGCGLSIHKVGKRPVTAQGNVEHPLSQGGVCPLGSCAVRLLYRPARVKGPVKNNGGKLEPISWDEARRLLDEKLRGGKVACISGDENGSASELLAGFLALLGSDDFYFMPSDGQVSSIAWKMMGGKGQLGFDIENSDYVLVLGADILSSCGPVVRNQKAFASKKGKYVYAGPVQTGTAAAVDKWIPTYPGQEGTLALGIAYYLLKMGKAASLSSFARVRDFILSKYTPVAVEAKTGVRASELKKLAQELVRAKAPCVVIGSDFGQGSGSFEWAACILVNFLLGNFNQKGGLVALPENKVIKSAPLRSELNQKVLPEFLANVAGGSKKVDALLVYEANPVYALPQASQVAEAFDKIPFKVSFSTFLDETALKCDLILPNPHFLERHDDAYTPFGVGKEIYSASAPVIKPVVNAKPTADFILELAKAMGFDLGFETFEEVLQAKAESLGADYDSLIEGSAYTSNKWIDQDSLSLPVKVLENGLMPEGEGVFLAPVARNYLGNIKQALTPSEVILVKEYELNGKDLYVQVNSATARKLGLKQNDRVKLQGSGRECVARVNITETVMDDVIAAPLGFGHEAWDEYVRGKGDNVFKVLTIAEEKGSGLKVWNRSQVKVVRA</sequence>
<dbReference type="Gene3D" id="2.40.40.20">
    <property type="match status" value="1"/>
</dbReference>
<name>A0A1H0DMB3_9BACT</name>
<dbReference type="Pfam" id="PF01568">
    <property type="entry name" value="Molydop_binding"/>
    <property type="match status" value="1"/>
</dbReference>
<dbReference type="Gene3D" id="2.20.25.90">
    <property type="entry name" value="ADC-like domains"/>
    <property type="match status" value="1"/>
</dbReference>
<dbReference type="GO" id="GO:0043546">
    <property type="term" value="F:molybdopterin cofactor binding"/>
    <property type="evidence" value="ECO:0007669"/>
    <property type="project" value="InterPro"/>
</dbReference>
<keyword evidence="4" id="KW-0411">Iron-sulfur</keyword>
<dbReference type="Gene3D" id="3.30.2070.10">
    <property type="entry name" value="Formate dehydrogenase/DMSO reductase"/>
    <property type="match status" value="1"/>
</dbReference>
<evidence type="ECO:0000259" key="5">
    <source>
        <dbReference type="PROSITE" id="PS51669"/>
    </source>
</evidence>
<evidence type="ECO:0000256" key="2">
    <source>
        <dbReference type="ARBA" id="ARBA00022723"/>
    </source>
</evidence>
<feature type="domain" description="4Fe-4S Mo/W bis-MGD-type" evidence="5">
    <location>
        <begin position="50"/>
        <end position="106"/>
    </location>
</feature>
<accession>A0A1H0DMB3</accession>
<keyword evidence="3" id="KW-0408">Iron</keyword>
<dbReference type="Pfam" id="PF04879">
    <property type="entry name" value="Molybdop_Fe4S4"/>
    <property type="match status" value="1"/>
</dbReference>
<dbReference type="InterPro" id="IPR053557">
    <property type="entry name" value="Molybdopterin-Qrc_component"/>
</dbReference>
<dbReference type="OrthoDB" id="9803192at2"/>
<keyword evidence="7" id="KW-1185">Reference proteome</keyword>
<dbReference type="Gene3D" id="3.40.50.740">
    <property type="match status" value="1"/>
</dbReference>
<dbReference type="GO" id="GO:0051539">
    <property type="term" value="F:4 iron, 4 sulfur cluster binding"/>
    <property type="evidence" value="ECO:0007669"/>
    <property type="project" value="UniProtKB-KW"/>
</dbReference>
<dbReference type="AlphaFoldDB" id="A0A1H0DMB3"/>
<dbReference type="GO" id="GO:0016491">
    <property type="term" value="F:oxidoreductase activity"/>
    <property type="evidence" value="ECO:0007669"/>
    <property type="project" value="UniProtKB-KW"/>
</dbReference>
<dbReference type="InterPro" id="IPR006656">
    <property type="entry name" value="Mopterin_OxRdtase"/>
</dbReference>
<dbReference type="SUPFAM" id="SSF53706">
    <property type="entry name" value="Formate dehydrogenase/DMSO reductase, domains 1-3"/>
    <property type="match status" value="1"/>
</dbReference>
<dbReference type="PROSITE" id="PS51669">
    <property type="entry name" value="4FE4S_MOW_BIS_MGD"/>
    <property type="match status" value="1"/>
</dbReference>
<proteinExistence type="inferred from homology"/>
<dbReference type="Proteomes" id="UP000199602">
    <property type="component" value="Unassembled WGS sequence"/>
</dbReference>
<keyword evidence="2" id="KW-0479">Metal-binding</keyword>
<dbReference type="Gene3D" id="3.40.228.10">
    <property type="entry name" value="Dimethylsulfoxide Reductase, domain 2"/>
    <property type="match status" value="1"/>
</dbReference>
<dbReference type="NCBIfam" id="NF041783">
    <property type="entry name" value="mnquin_red_QrcB"/>
    <property type="match status" value="1"/>
</dbReference>
<dbReference type="SUPFAM" id="SSF50692">
    <property type="entry name" value="ADC-like"/>
    <property type="match status" value="1"/>
</dbReference>
<evidence type="ECO:0000256" key="1">
    <source>
        <dbReference type="ARBA" id="ARBA00010312"/>
    </source>
</evidence>
<dbReference type="InterPro" id="IPR006963">
    <property type="entry name" value="Mopterin_OxRdtase_4Fe-4S_dom"/>
</dbReference>
<dbReference type="STRING" id="206665.SAMN04488516_10578"/>
<dbReference type="RefSeq" id="WP_159427696.1">
    <property type="nucleotide sequence ID" value="NZ_FNIN01000005.1"/>
</dbReference>
<dbReference type="EMBL" id="FNIN01000005">
    <property type="protein sequence ID" value="SDN71295.1"/>
    <property type="molecule type" value="Genomic_DNA"/>
</dbReference>
<dbReference type="InterPro" id="IPR050612">
    <property type="entry name" value="Prok_Mopterin_Oxidored"/>
</dbReference>
<evidence type="ECO:0000256" key="4">
    <source>
        <dbReference type="ARBA" id="ARBA00023014"/>
    </source>
</evidence>
<evidence type="ECO:0000313" key="7">
    <source>
        <dbReference type="Proteomes" id="UP000199602"/>
    </source>
</evidence>
<comment type="similarity">
    <text evidence="1">Belongs to the prokaryotic molybdopterin-containing oxidoreductase family.</text>
</comment>
<gene>
    <name evidence="6" type="ORF">SAMN04488516_10578</name>
</gene>
<dbReference type="PANTHER" id="PTHR43742">
    <property type="entry name" value="TRIMETHYLAMINE-N-OXIDE REDUCTASE"/>
    <property type="match status" value="1"/>
</dbReference>